<comment type="caution">
    <text evidence="1">The sequence shown here is derived from an EMBL/GenBank/DDBJ whole genome shotgun (WGS) entry which is preliminary data.</text>
</comment>
<protein>
    <recommendedName>
        <fullName evidence="3">YkuD domain-containing protein</fullName>
    </recommendedName>
</protein>
<name>A0A367QQD6_9NOSO</name>
<proteinExistence type="predicted"/>
<sequence length="196" mass="22330">MSKDTGKKIIEYLQSQKYRIRAYNIVYIEGVDPDTFALNDDQIDYWNDVRCVIRDDGEILLCAQATTEPGLWYTKNRLNVNGAARIAFGQHLEAWTFGKHHEQDALVQCGKIKVYRDRNEDGFRTNDPIDVGDDFAINQHTTFQAPESIGKWSAGCLVGRYPQTHAKFLQLCKDSGNKVFDTTVLDGSELHKLQVI</sequence>
<accession>A0A367QQD6</accession>
<reference evidence="1" key="1">
    <citation type="submission" date="2016-04" db="EMBL/GenBank/DDBJ databases">
        <authorList>
            <person name="Tabuchi Yagui T.R."/>
        </authorList>
    </citation>
    <scope>NUCLEOTIDE SEQUENCE [LARGE SCALE GENOMIC DNA]</scope>
    <source>
        <strain evidence="1">NIES-26</strain>
    </source>
</reference>
<keyword evidence="2" id="KW-1185">Reference proteome</keyword>
<gene>
    <name evidence="1" type="ORF">A6770_26905</name>
</gene>
<evidence type="ECO:0008006" key="3">
    <source>
        <dbReference type="Google" id="ProtNLM"/>
    </source>
</evidence>
<evidence type="ECO:0000313" key="1">
    <source>
        <dbReference type="EMBL" id="RCJ26000.1"/>
    </source>
</evidence>
<dbReference type="Proteomes" id="UP000252107">
    <property type="component" value="Unassembled WGS sequence"/>
</dbReference>
<evidence type="ECO:0000313" key="2">
    <source>
        <dbReference type="Proteomes" id="UP000252107"/>
    </source>
</evidence>
<dbReference type="AlphaFoldDB" id="A0A367QQD6"/>
<organism evidence="1 2">
    <name type="scientific">Nostoc minutum NIES-26</name>
    <dbReference type="NCBI Taxonomy" id="1844469"/>
    <lineage>
        <taxon>Bacteria</taxon>
        <taxon>Bacillati</taxon>
        <taxon>Cyanobacteriota</taxon>
        <taxon>Cyanophyceae</taxon>
        <taxon>Nostocales</taxon>
        <taxon>Nostocaceae</taxon>
        <taxon>Nostoc</taxon>
    </lineage>
</organism>
<dbReference type="EMBL" id="LXQD01000311">
    <property type="protein sequence ID" value="RCJ26000.1"/>
    <property type="molecule type" value="Genomic_DNA"/>
</dbReference>